<dbReference type="PANTHER" id="PTHR12147:SF26">
    <property type="entry name" value="PEPTIDASE M28 DOMAIN-CONTAINING PROTEIN"/>
    <property type="match status" value="1"/>
</dbReference>
<dbReference type="GO" id="GO:0046872">
    <property type="term" value="F:metal ion binding"/>
    <property type="evidence" value="ECO:0007669"/>
    <property type="project" value="UniProtKB-KW"/>
</dbReference>
<dbReference type="EMBL" id="JAODAN010000005">
    <property type="protein sequence ID" value="KAK1924197.1"/>
    <property type="molecule type" value="Genomic_DNA"/>
</dbReference>
<feature type="domain" description="Peptidase M28" evidence="8">
    <location>
        <begin position="301"/>
        <end position="484"/>
    </location>
</feature>
<dbReference type="FunFam" id="3.40.630.10:FF:000116">
    <property type="entry name" value="Peptide hydrolase"/>
    <property type="match status" value="1"/>
</dbReference>
<evidence type="ECO:0000256" key="1">
    <source>
        <dbReference type="ARBA" id="ARBA00001947"/>
    </source>
</evidence>
<evidence type="ECO:0000256" key="7">
    <source>
        <dbReference type="RuleBase" id="RU361240"/>
    </source>
</evidence>
<dbReference type="PANTHER" id="PTHR12147">
    <property type="entry name" value="METALLOPEPTIDASE M28 FAMILY MEMBER"/>
    <property type="match status" value="1"/>
</dbReference>
<sequence>MRAALLALLPMLATTRAAPTVADTEDGRMVLITDTPPSGCLAETYYGTYGGYGEEHIYIPSGDCLDSKVWAASSGSLIPLSGPAAAVGGEQGRLVWVGQAGVEGVDNDIREDWTGIESLSEVALATVPQGMVSSQDGQVVFGDRQVGGGGLSLLHANSKTMLLHVSSTLLPILDTLLPPHLVPVALPLSPLPRALDDTSAPGSMATTNEWKTVPPHYARHLGNITRSLKFDAGLDKVLNELNHDQVRRNVRWLTGEGPSGITSRHSFTPGAIKAAHWLKAQTEATGATCQLEPFLLGFSPNVICTYPSTTNSSEQVILSAHYDSRGSWGSIVAPGGDDDGSGSGHLLAVAQAIGKAGVQFEKKVVLAFFAGEEQGLLGSHAHAEKLYNANETVLYHVQADMLAYHVPGEPLQLGLPESIHLPEATYLLGNLSQLYSPELSIGRTGACCSDHQSFLSYGYPASAVFERNGPIADPKYHNTGDVSAREGYDFDQIVSIAKVTMAALLTVGGWSRA</sequence>
<dbReference type="Gene3D" id="3.40.630.10">
    <property type="entry name" value="Zn peptidases"/>
    <property type="match status" value="1"/>
</dbReference>
<dbReference type="AlphaFoldDB" id="A0AAD9CY15"/>
<keyword evidence="3 7" id="KW-0645">Protease</keyword>
<dbReference type="SUPFAM" id="SSF53187">
    <property type="entry name" value="Zn-dependent exopeptidases"/>
    <property type="match status" value="1"/>
</dbReference>
<evidence type="ECO:0000256" key="4">
    <source>
        <dbReference type="ARBA" id="ARBA00022723"/>
    </source>
</evidence>
<keyword evidence="6 7" id="KW-0862">Zinc</keyword>
<dbReference type="InterPro" id="IPR045175">
    <property type="entry name" value="M28_fam"/>
</dbReference>
<protein>
    <recommendedName>
        <fullName evidence="7">Peptide hydrolase</fullName>
        <ecNumber evidence="7">3.4.-.-</ecNumber>
    </recommendedName>
</protein>
<feature type="chain" id="PRO_5041771625" description="Peptide hydrolase" evidence="7">
    <location>
        <begin position="18"/>
        <end position="513"/>
    </location>
</feature>
<keyword evidence="5 7" id="KW-0378">Hydrolase</keyword>
<comment type="cofactor">
    <cofactor evidence="1">
        <name>Zn(2+)</name>
        <dbReference type="ChEBI" id="CHEBI:29105"/>
    </cofactor>
</comment>
<dbReference type="EC" id="3.4.-.-" evidence="7"/>
<dbReference type="InterPro" id="IPR007484">
    <property type="entry name" value="Peptidase_M28"/>
</dbReference>
<evidence type="ECO:0000313" key="10">
    <source>
        <dbReference type="Proteomes" id="UP001182556"/>
    </source>
</evidence>
<name>A0AAD9CY15_PAPLA</name>
<evidence type="ECO:0000256" key="3">
    <source>
        <dbReference type="ARBA" id="ARBA00022670"/>
    </source>
</evidence>
<comment type="similarity">
    <text evidence="2">Belongs to the peptidase M28 family. M28B subfamily.</text>
</comment>
<keyword evidence="4 7" id="KW-0479">Metal-binding</keyword>
<evidence type="ECO:0000259" key="8">
    <source>
        <dbReference type="Pfam" id="PF04389"/>
    </source>
</evidence>
<gene>
    <name evidence="9" type="ORF">DB88DRAFT_489407</name>
</gene>
<dbReference type="GO" id="GO:0006508">
    <property type="term" value="P:proteolysis"/>
    <property type="evidence" value="ECO:0007669"/>
    <property type="project" value="UniProtKB-KW"/>
</dbReference>
<accession>A0AAD9CY15</accession>
<dbReference type="Proteomes" id="UP001182556">
    <property type="component" value="Unassembled WGS sequence"/>
</dbReference>
<organism evidence="9 10">
    <name type="scientific">Papiliotrema laurentii</name>
    <name type="common">Cryptococcus laurentii</name>
    <dbReference type="NCBI Taxonomy" id="5418"/>
    <lineage>
        <taxon>Eukaryota</taxon>
        <taxon>Fungi</taxon>
        <taxon>Dikarya</taxon>
        <taxon>Basidiomycota</taxon>
        <taxon>Agaricomycotina</taxon>
        <taxon>Tremellomycetes</taxon>
        <taxon>Tremellales</taxon>
        <taxon>Rhynchogastremaceae</taxon>
        <taxon>Papiliotrema</taxon>
    </lineage>
</organism>
<proteinExistence type="inferred from homology"/>
<keyword evidence="10" id="KW-1185">Reference proteome</keyword>
<evidence type="ECO:0000313" key="9">
    <source>
        <dbReference type="EMBL" id="KAK1924197.1"/>
    </source>
</evidence>
<reference evidence="9" key="1">
    <citation type="submission" date="2023-02" db="EMBL/GenBank/DDBJ databases">
        <title>Identification and recombinant expression of a fungal hydrolase from Papiliotrema laurentii that hydrolyzes apple cutin and clears colloidal polyester polyurethane.</title>
        <authorList>
            <consortium name="DOE Joint Genome Institute"/>
            <person name="Roman V.A."/>
            <person name="Bojanowski C."/>
            <person name="Crable B.R."/>
            <person name="Wagner D.N."/>
            <person name="Hung C.S."/>
            <person name="Nadeau L.J."/>
            <person name="Schratz L."/>
            <person name="Haridas S."/>
            <person name="Pangilinan J."/>
            <person name="Lipzen A."/>
            <person name="Na H."/>
            <person name="Yan M."/>
            <person name="Ng V."/>
            <person name="Grigoriev I.V."/>
            <person name="Spatafora J.W."/>
            <person name="Barlow D."/>
            <person name="Biffinger J."/>
            <person name="Kelley-Loughnane N."/>
            <person name="Varaljay V.A."/>
            <person name="Crookes-Goodson W.J."/>
        </authorList>
    </citation>
    <scope>NUCLEOTIDE SEQUENCE</scope>
    <source>
        <strain evidence="9">5307AH</strain>
    </source>
</reference>
<evidence type="ECO:0000256" key="5">
    <source>
        <dbReference type="ARBA" id="ARBA00022801"/>
    </source>
</evidence>
<feature type="signal peptide" evidence="7">
    <location>
        <begin position="1"/>
        <end position="17"/>
    </location>
</feature>
<dbReference type="GO" id="GO:0008235">
    <property type="term" value="F:metalloexopeptidase activity"/>
    <property type="evidence" value="ECO:0007669"/>
    <property type="project" value="InterPro"/>
</dbReference>
<dbReference type="Pfam" id="PF04389">
    <property type="entry name" value="Peptidase_M28"/>
    <property type="match status" value="1"/>
</dbReference>
<evidence type="ECO:0000256" key="2">
    <source>
        <dbReference type="ARBA" id="ARBA00005634"/>
    </source>
</evidence>
<keyword evidence="9" id="KW-0031">Aminopeptidase</keyword>
<evidence type="ECO:0000256" key="6">
    <source>
        <dbReference type="ARBA" id="ARBA00022833"/>
    </source>
</evidence>
<comment type="caution">
    <text evidence="9">The sequence shown here is derived from an EMBL/GenBank/DDBJ whole genome shotgun (WGS) entry which is preliminary data.</text>
</comment>
<keyword evidence="7" id="KW-0732">Signal</keyword>
<dbReference type="GO" id="GO:0004177">
    <property type="term" value="F:aminopeptidase activity"/>
    <property type="evidence" value="ECO:0007669"/>
    <property type="project" value="UniProtKB-KW"/>
</dbReference>